<dbReference type="AlphaFoldDB" id="A0A1G6LP81"/>
<dbReference type="RefSeq" id="WP_090851659.1">
    <property type="nucleotide sequence ID" value="NZ_FMZM01000002.1"/>
</dbReference>
<dbReference type="EMBL" id="FMZM01000002">
    <property type="protein sequence ID" value="SDC45082.1"/>
    <property type="molecule type" value="Genomic_DNA"/>
</dbReference>
<proteinExistence type="predicted"/>
<evidence type="ECO:0000313" key="2">
    <source>
        <dbReference type="Proteomes" id="UP000199034"/>
    </source>
</evidence>
<dbReference type="Proteomes" id="UP000199034">
    <property type="component" value="Unassembled WGS sequence"/>
</dbReference>
<accession>A0A1G6LP81</accession>
<reference evidence="1 2" key="1">
    <citation type="submission" date="2016-10" db="EMBL/GenBank/DDBJ databases">
        <authorList>
            <person name="de Groot N.N."/>
        </authorList>
    </citation>
    <scope>NUCLEOTIDE SEQUENCE [LARGE SCALE GENOMIC DNA]</scope>
    <source>
        <strain evidence="1 2">CGMCC 4.6858</strain>
    </source>
</reference>
<keyword evidence="2" id="KW-1185">Reference proteome</keyword>
<protein>
    <submittedName>
        <fullName evidence="1">Uncharacterized protein</fullName>
    </submittedName>
</protein>
<evidence type="ECO:0000313" key="1">
    <source>
        <dbReference type="EMBL" id="SDC45082.1"/>
    </source>
</evidence>
<gene>
    <name evidence="1" type="ORF">SAMN05421872_102318</name>
</gene>
<organism evidence="1 2">
    <name type="scientific">Nocardioides lianchengensis</name>
    <dbReference type="NCBI Taxonomy" id="1045774"/>
    <lineage>
        <taxon>Bacteria</taxon>
        <taxon>Bacillati</taxon>
        <taxon>Actinomycetota</taxon>
        <taxon>Actinomycetes</taxon>
        <taxon>Propionibacteriales</taxon>
        <taxon>Nocardioidaceae</taxon>
        <taxon>Nocardioides</taxon>
    </lineage>
</organism>
<dbReference type="STRING" id="1045774.SAMN05421872_102318"/>
<sequence>MTARFDALIAPGVVTVVVDVETARDLADGLEFISTSGGIPAADINAAAAHVAYLRKAAQEASDLAALPPAKPARHLKVAGGDPT</sequence>
<name>A0A1G6LP81_9ACTN</name>